<dbReference type="SMART" id="SM00404">
    <property type="entry name" value="PTPc_motif"/>
    <property type="match status" value="1"/>
</dbReference>
<dbReference type="GO" id="GO:0004722">
    <property type="term" value="F:protein serine/threonine phosphatase activity"/>
    <property type="evidence" value="ECO:0007669"/>
    <property type="project" value="UniProtKB-EC"/>
</dbReference>
<dbReference type="FunFam" id="3.90.190.10:FF:000004">
    <property type="entry name" value="Protein phosphatase Slingshot homolog 2"/>
    <property type="match status" value="1"/>
</dbReference>
<protein>
    <submittedName>
        <fullName evidence="8">Dual specificity phosphatase 10</fullName>
        <ecNumber evidence="8">3.1.3.16</ecNumber>
        <ecNumber evidence="8">3.1.3.41</ecNumber>
        <ecNumber evidence="8">3.1.3.48</ecNumber>
    </submittedName>
</protein>
<dbReference type="EMBL" id="REGN01006855">
    <property type="protein sequence ID" value="RNA08105.1"/>
    <property type="molecule type" value="Genomic_DNA"/>
</dbReference>
<dbReference type="InterPro" id="IPR003595">
    <property type="entry name" value="Tyr_Pase_cat"/>
</dbReference>
<dbReference type="Pfam" id="PF00782">
    <property type="entry name" value="DSPc"/>
    <property type="match status" value="1"/>
</dbReference>
<dbReference type="OrthoDB" id="165342at2759"/>
<gene>
    <name evidence="8" type="ORF">BpHYR1_035269</name>
</gene>
<comment type="caution">
    <text evidence="8">The sequence shown here is derived from an EMBL/GenBank/DDBJ whole genome shotgun (WGS) entry which is preliminary data.</text>
</comment>
<keyword evidence="2 8" id="KW-0378">Hydrolase</keyword>
<dbReference type="Gene3D" id="3.90.190.10">
    <property type="entry name" value="Protein tyrosine phosphatase superfamily"/>
    <property type="match status" value="1"/>
</dbReference>
<organism evidence="8 9">
    <name type="scientific">Brachionus plicatilis</name>
    <name type="common">Marine rotifer</name>
    <name type="synonym">Brachionus muelleri</name>
    <dbReference type="NCBI Taxonomy" id="10195"/>
    <lineage>
        <taxon>Eukaryota</taxon>
        <taxon>Metazoa</taxon>
        <taxon>Spiralia</taxon>
        <taxon>Gnathifera</taxon>
        <taxon>Rotifera</taxon>
        <taxon>Eurotatoria</taxon>
        <taxon>Monogononta</taxon>
        <taxon>Pseudotrocha</taxon>
        <taxon>Ploima</taxon>
        <taxon>Brachionidae</taxon>
        <taxon>Brachionus</taxon>
    </lineage>
</organism>
<evidence type="ECO:0000313" key="9">
    <source>
        <dbReference type="Proteomes" id="UP000276133"/>
    </source>
</evidence>
<dbReference type="GO" id="GO:0033550">
    <property type="term" value="F:MAP kinase tyrosine phosphatase activity"/>
    <property type="evidence" value="ECO:0007669"/>
    <property type="project" value="TreeGrafter"/>
</dbReference>
<dbReference type="SUPFAM" id="SSF52821">
    <property type="entry name" value="Rhodanese/Cell cycle control phosphatase"/>
    <property type="match status" value="1"/>
</dbReference>
<evidence type="ECO:0000256" key="1">
    <source>
        <dbReference type="ARBA" id="ARBA00008601"/>
    </source>
</evidence>
<comment type="catalytic activity">
    <reaction evidence="4">
        <text>O-phospho-L-threonyl-[protein] + H2O = L-threonyl-[protein] + phosphate</text>
        <dbReference type="Rhea" id="RHEA:47004"/>
        <dbReference type="Rhea" id="RHEA-COMP:11060"/>
        <dbReference type="Rhea" id="RHEA-COMP:11605"/>
        <dbReference type="ChEBI" id="CHEBI:15377"/>
        <dbReference type="ChEBI" id="CHEBI:30013"/>
        <dbReference type="ChEBI" id="CHEBI:43474"/>
        <dbReference type="ChEBI" id="CHEBI:61977"/>
        <dbReference type="EC" id="3.1.3.16"/>
    </reaction>
</comment>
<dbReference type="PROSITE" id="PS00383">
    <property type="entry name" value="TYR_PHOSPHATASE_1"/>
    <property type="match status" value="1"/>
</dbReference>
<comment type="similarity">
    <text evidence="1">Belongs to the protein-tyrosine phosphatase family. Non-receptor class dual specificity subfamily.</text>
</comment>
<dbReference type="InterPro" id="IPR000387">
    <property type="entry name" value="Tyr_Pase_dom"/>
</dbReference>
<dbReference type="GO" id="GO:0005829">
    <property type="term" value="C:cytosol"/>
    <property type="evidence" value="ECO:0007669"/>
    <property type="project" value="TreeGrafter"/>
</dbReference>
<dbReference type="InterPro" id="IPR016130">
    <property type="entry name" value="Tyr_Pase_AS"/>
</dbReference>
<evidence type="ECO:0000313" key="8">
    <source>
        <dbReference type="EMBL" id="RNA08105.1"/>
    </source>
</evidence>
<dbReference type="SMART" id="SM00195">
    <property type="entry name" value="DSPc"/>
    <property type="match status" value="1"/>
</dbReference>
<dbReference type="STRING" id="10195.A0A3M7QAW0"/>
<feature type="domain" description="Tyrosine-protein phosphatase" evidence="5">
    <location>
        <begin position="217"/>
        <end position="363"/>
    </location>
</feature>
<accession>A0A3M7QAW0</accession>
<dbReference type="InterPro" id="IPR000340">
    <property type="entry name" value="Dual-sp_phosphatase_cat-dom"/>
</dbReference>
<evidence type="ECO:0000259" key="5">
    <source>
        <dbReference type="PROSITE" id="PS50054"/>
    </source>
</evidence>
<proteinExistence type="inferred from homology"/>
<dbReference type="InterPro" id="IPR036873">
    <property type="entry name" value="Rhodanese-like_dom_sf"/>
</dbReference>
<dbReference type="SUPFAM" id="SSF52799">
    <property type="entry name" value="(Phosphotyrosine protein) phosphatases II"/>
    <property type="match status" value="1"/>
</dbReference>
<dbReference type="PROSITE" id="PS50054">
    <property type="entry name" value="TYR_PHOSPHATASE_DUAL"/>
    <property type="match status" value="1"/>
</dbReference>
<dbReference type="GO" id="GO:0017017">
    <property type="term" value="F:MAP kinase tyrosine/serine/threonine phosphatase activity"/>
    <property type="evidence" value="ECO:0007669"/>
    <property type="project" value="TreeGrafter"/>
</dbReference>
<dbReference type="InterPro" id="IPR029021">
    <property type="entry name" value="Prot-tyrosine_phosphatase-like"/>
</dbReference>
<dbReference type="EC" id="3.1.3.41" evidence="8"/>
<dbReference type="GO" id="GO:0043409">
    <property type="term" value="P:negative regulation of MAPK cascade"/>
    <property type="evidence" value="ECO:0007669"/>
    <property type="project" value="TreeGrafter"/>
</dbReference>
<evidence type="ECO:0000256" key="2">
    <source>
        <dbReference type="ARBA" id="ARBA00022801"/>
    </source>
</evidence>
<dbReference type="EC" id="3.1.3.48" evidence="8"/>
<dbReference type="InterPro" id="IPR001763">
    <property type="entry name" value="Rhodanese-like_dom"/>
</dbReference>
<dbReference type="Proteomes" id="UP000276133">
    <property type="component" value="Unassembled WGS sequence"/>
</dbReference>
<feature type="domain" description="Tyrosine specific protein phosphatases" evidence="6">
    <location>
        <begin position="284"/>
        <end position="341"/>
    </location>
</feature>
<evidence type="ECO:0000256" key="4">
    <source>
        <dbReference type="ARBA" id="ARBA00048336"/>
    </source>
</evidence>
<keyword evidence="9" id="KW-1185">Reference proteome</keyword>
<dbReference type="PANTHER" id="PTHR10159:SF528">
    <property type="entry name" value="PUCKERED, ISOFORM A"/>
    <property type="match status" value="1"/>
</dbReference>
<dbReference type="PROSITE" id="PS50206">
    <property type="entry name" value="RHODANESE_3"/>
    <property type="match status" value="1"/>
</dbReference>
<evidence type="ECO:0000259" key="6">
    <source>
        <dbReference type="PROSITE" id="PS50056"/>
    </source>
</evidence>
<name>A0A3M7QAW0_BRAPC</name>
<dbReference type="Pfam" id="PF00581">
    <property type="entry name" value="Rhodanese"/>
    <property type="match status" value="1"/>
</dbReference>
<feature type="domain" description="Rhodanese" evidence="7">
    <location>
        <begin position="67"/>
        <end position="188"/>
    </location>
</feature>
<dbReference type="AlphaFoldDB" id="A0A3M7QAW0"/>
<evidence type="ECO:0000256" key="3">
    <source>
        <dbReference type="ARBA" id="ARBA00022912"/>
    </source>
</evidence>
<dbReference type="EC" id="3.1.3.16" evidence="8"/>
<dbReference type="GO" id="GO:0008330">
    <property type="term" value="F:protein tyrosine/threonine phosphatase activity"/>
    <property type="evidence" value="ECO:0007669"/>
    <property type="project" value="TreeGrafter"/>
</dbReference>
<sequence>MNSLVSREASCLRNSIGPVLNSNLSRCDIGASKDTSEVNGSKPSTKSSLFIEPSELKNQFFKSLIPVILDCRTAKDFNQVHITNSIHLNCRDKIIKKRLENKKLSFIDLINCKETKKKIDSIKNYAEAKNIKELFVLYDDKTSDPDELKDNPLKIVKENIKQFGYENDCKILKGGIKIFSECFPEYCTNKTEPKLSLNLVPILKQQDQACEDIENCKMTEICPFLYLGNESDAKDLEKLDEMGIYHILNVTRNIPFYNQDQEKSKKFHYKRISVNDCTGECLVDHFDAAFSFIEEARKNHSKCIVHCQAGISRSPTIVIAYLMKTQNIKMNEAYQKVKNLRSIVAPNFSFLNQLYNYESYLNSLTSFEKIECNKM</sequence>
<dbReference type="PANTHER" id="PTHR10159">
    <property type="entry name" value="DUAL SPECIFICITY PROTEIN PHOSPHATASE"/>
    <property type="match status" value="1"/>
</dbReference>
<evidence type="ECO:0000259" key="7">
    <source>
        <dbReference type="PROSITE" id="PS50206"/>
    </source>
</evidence>
<dbReference type="PROSITE" id="PS50056">
    <property type="entry name" value="TYR_PHOSPHATASE_2"/>
    <property type="match status" value="1"/>
</dbReference>
<dbReference type="Gene3D" id="3.40.250.10">
    <property type="entry name" value="Rhodanese-like domain"/>
    <property type="match status" value="1"/>
</dbReference>
<reference evidence="8 9" key="1">
    <citation type="journal article" date="2018" name="Sci. Rep.">
        <title>Genomic signatures of local adaptation to the degree of environmental predictability in rotifers.</title>
        <authorList>
            <person name="Franch-Gras L."/>
            <person name="Hahn C."/>
            <person name="Garcia-Roger E.M."/>
            <person name="Carmona M.J."/>
            <person name="Serra M."/>
            <person name="Gomez A."/>
        </authorList>
    </citation>
    <scope>NUCLEOTIDE SEQUENCE [LARGE SCALE GENOMIC DNA]</scope>
    <source>
        <strain evidence="8">HYR1</strain>
    </source>
</reference>
<keyword evidence="3" id="KW-0904">Protein phosphatase</keyword>
<dbReference type="InterPro" id="IPR020422">
    <property type="entry name" value="TYR_PHOSPHATASE_DUAL_dom"/>
</dbReference>